<dbReference type="InterPro" id="IPR011611">
    <property type="entry name" value="PfkB_dom"/>
</dbReference>
<name>A0A7J5B637_9MICO</name>
<evidence type="ECO:0000313" key="7">
    <source>
        <dbReference type="EMBL" id="KAB1638604.1"/>
    </source>
</evidence>
<dbReference type="PROSITE" id="PS00584">
    <property type="entry name" value="PFKB_KINASES_2"/>
    <property type="match status" value="1"/>
</dbReference>
<dbReference type="OrthoDB" id="9795789at2"/>
<comment type="caution">
    <text evidence="7">The sequence shown here is derived from an EMBL/GenBank/DDBJ whole genome shotgun (WGS) entry which is preliminary data.</text>
</comment>
<dbReference type="InterPro" id="IPR050306">
    <property type="entry name" value="PfkB_Carbo_kinase"/>
</dbReference>
<proteinExistence type="inferred from homology"/>
<dbReference type="Gene3D" id="3.40.1190.20">
    <property type="match status" value="1"/>
</dbReference>
<dbReference type="GO" id="GO:0005524">
    <property type="term" value="F:ATP binding"/>
    <property type="evidence" value="ECO:0007669"/>
    <property type="project" value="UniProtKB-KW"/>
</dbReference>
<dbReference type="PANTHER" id="PTHR43085:SF1">
    <property type="entry name" value="PSEUDOURIDINE KINASE-RELATED"/>
    <property type="match status" value="1"/>
</dbReference>
<evidence type="ECO:0000256" key="2">
    <source>
        <dbReference type="ARBA" id="ARBA00022679"/>
    </source>
</evidence>
<keyword evidence="2" id="KW-0808">Transferase</keyword>
<keyword evidence="8" id="KW-1185">Reference proteome</keyword>
<organism evidence="7 8">
    <name type="scientific">Pseudoclavibacter terrae</name>
    <dbReference type="NCBI Taxonomy" id="1530195"/>
    <lineage>
        <taxon>Bacteria</taxon>
        <taxon>Bacillati</taxon>
        <taxon>Actinomycetota</taxon>
        <taxon>Actinomycetes</taxon>
        <taxon>Micrococcales</taxon>
        <taxon>Microbacteriaceae</taxon>
        <taxon>Pseudoclavibacter</taxon>
    </lineage>
</organism>
<dbReference type="EMBL" id="WBJX01000002">
    <property type="protein sequence ID" value="KAB1638604.1"/>
    <property type="molecule type" value="Genomic_DNA"/>
</dbReference>
<dbReference type="InterPro" id="IPR029056">
    <property type="entry name" value="Ribokinase-like"/>
</dbReference>
<evidence type="ECO:0000256" key="3">
    <source>
        <dbReference type="ARBA" id="ARBA00022741"/>
    </source>
</evidence>
<evidence type="ECO:0000256" key="4">
    <source>
        <dbReference type="ARBA" id="ARBA00022777"/>
    </source>
</evidence>
<accession>A0A7J5B637</accession>
<gene>
    <name evidence="7" type="ORF">F8O03_07095</name>
</gene>
<evidence type="ECO:0000256" key="5">
    <source>
        <dbReference type="ARBA" id="ARBA00022840"/>
    </source>
</evidence>
<evidence type="ECO:0000256" key="1">
    <source>
        <dbReference type="ARBA" id="ARBA00010688"/>
    </source>
</evidence>
<dbReference type="CDD" id="cd01167">
    <property type="entry name" value="bac_FRK"/>
    <property type="match status" value="1"/>
</dbReference>
<keyword evidence="3" id="KW-0547">Nucleotide-binding</keyword>
<keyword evidence="4 7" id="KW-0418">Kinase</keyword>
<dbReference type="AlphaFoldDB" id="A0A7J5B637"/>
<evidence type="ECO:0000313" key="8">
    <source>
        <dbReference type="Proteomes" id="UP000490386"/>
    </source>
</evidence>
<reference evidence="7 8" key="1">
    <citation type="submission" date="2019-09" db="EMBL/GenBank/DDBJ databases">
        <title>Phylogeny of genus Pseudoclavibacter and closely related genus.</title>
        <authorList>
            <person name="Li Y."/>
        </authorList>
    </citation>
    <scope>NUCLEOTIDE SEQUENCE [LARGE SCALE GENOMIC DNA]</scope>
    <source>
        <strain evidence="7 8">THG-MD12</strain>
    </source>
</reference>
<sequence>MNDAADGKLASVLVIGEALVDLLPGDAHAPEGRALPGGSPMNVAVGLARLGHRSQLAARLADDELGGLVIAHLAESGVELVDGALDGQRTSTARATLDENSSASYEFDLDFSLPTPDLTGIDVLHTGSIGAVVDPGGAVVRAVFAEARNRGGILTSYDPNVRAAIMGEREAVVGRVEALVALSHVVKLSDEDAAWLYPQLSPSEVLLRFTELGARLALMTRGRDGALARTAERAFAVPAPSVRVVDTVGAGDAFMSGLLHAVSAPSIRRALLGGDAGSTADGSTLDGSAFDDSWVDAALATAARSAAITVARAGANPPWPEELATA</sequence>
<keyword evidence="5" id="KW-0067">ATP-binding</keyword>
<dbReference type="Proteomes" id="UP000490386">
    <property type="component" value="Unassembled WGS sequence"/>
</dbReference>
<evidence type="ECO:0000259" key="6">
    <source>
        <dbReference type="Pfam" id="PF00294"/>
    </source>
</evidence>
<dbReference type="PANTHER" id="PTHR43085">
    <property type="entry name" value="HEXOKINASE FAMILY MEMBER"/>
    <property type="match status" value="1"/>
</dbReference>
<feature type="domain" description="Carbohydrate kinase PfkB" evidence="6">
    <location>
        <begin position="11"/>
        <end position="321"/>
    </location>
</feature>
<dbReference type="Pfam" id="PF00294">
    <property type="entry name" value="PfkB"/>
    <property type="match status" value="1"/>
</dbReference>
<dbReference type="InterPro" id="IPR002173">
    <property type="entry name" value="Carboh/pur_kinase_PfkB_CS"/>
</dbReference>
<comment type="similarity">
    <text evidence="1">Belongs to the carbohydrate kinase PfkB family.</text>
</comment>
<dbReference type="SUPFAM" id="SSF53613">
    <property type="entry name" value="Ribokinase-like"/>
    <property type="match status" value="1"/>
</dbReference>
<dbReference type="GO" id="GO:0016301">
    <property type="term" value="F:kinase activity"/>
    <property type="evidence" value="ECO:0007669"/>
    <property type="project" value="UniProtKB-KW"/>
</dbReference>
<protein>
    <submittedName>
        <fullName evidence="7">Carbohydrate kinase</fullName>
    </submittedName>
</protein>